<name>A0ABT2Q8B1_9EURY</name>
<sequence length="53" mass="5703">MFVFVGLDLVLVLVLGLELELDDLPDLDPVSQLAPQSGQKFADGDSSSPQFVQ</sequence>
<gene>
    <name evidence="1" type="ORF">OB955_00225</name>
</gene>
<keyword evidence="2" id="KW-1185">Reference proteome</keyword>
<protein>
    <submittedName>
        <fullName evidence="1">Uncharacterized protein</fullName>
    </submittedName>
</protein>
<organism evidence="1 2">
    <name type="scientific">Natronoglomus mannanivorans</name>
    <dbReference type="NCBI Taxonomy" id="2979990"/>
    <lineage>
        <taxon>Archaea</taxon>
        <taxon>Methanobacteriati</taxon>
        <taxon>Methanobacteriota</taxon>
        <taxon>Stenosarchaea group</taxon>
        <taxon>Halobacteria</taxon>
        <taxon>Halobacteriales</taxon>
        <taxon>Natrialbaceae</taxon>
        <taxon>Natronoglomus</taxon>
    </lineage>
</organism>
<dbReference type="RefSeq" id="WP_338006663.1">
    <property type="nucleotide sequence ID" value="NZ_JAOPKB010000001.1"/>
</dbReference>
<evidence type="ECO:0000313" key="1">
    <source>
        <dbReference type="EMBL" id="MCU4971163.1"/>
    </source>
</evidence>
<dbReference type="Proteomes" id="UP001320972">
    <property type="component" value="Unassembled WGS sequence"/>
</dbReference>
<accession>A0ABT2Q8B1</accession>
<dbReference type="EMBL" id="JAOPKB010000001">
    <property type="protein sequence ID" value="MCU4971163.1"/>
    <property type="molecule type" value="Genomic_DNA"/>
</dbReference>
<comment type="caution">
    <text evidence="1">The sequence shown here is derived from an EMBL/GenBank/DDBJ whole genome shotgun (WGS) entry which is preliminary data.</text>
</comment>
<evidence type="ECO:0000313" key="2">
    <source>
        <dbReference type="Proteomes" id="UP001320972"/>
    </source>
</evidence>
<reference evidence="1 2" key="1">
    <citation type="submission" date="2022-09" db="EMBL/GenBank/DDBJ databases">
        <title>Enrichment on poylsaccharides allowed isolation of novel metabolic and taxonomic groups of Haloarchaea.</title>
        <authorList>
            <person name="Sorokin D.Y."/>
            <person name="Elcheninov A.G."/>
            <person name="Khizhniak T.V."/>
            <person name="Kolganova T.V."/>
            <person name="Kublanov I.V."/>
        </authorList>
    </citation>
    <scope>NUCLEOTIDE SEQUENCE [LARGE SCALE GENOMIC DNA]</scope>
    <source>
        <strain evidence="1 2">AArc-m2/3/4</strain>
    </source>
</reference>
<proteinExistence type="predicted"/>